<keyword evidence="2" id="KW-1185">Reference proteome</keyword>
<name>A0A0E3ZBY8_9BACT</name>
<dbReference type="OrthoDB" id="9814627at2"/>
<dbReference type="RefSeq" id="WP_046308837.1">
    <property type="nucleotide sequence ID" value="NZ_CBCSCY010000046.1"/>
</dbReference>
<dbReference type="KEGG" id="pko:PKOR_01970"/>
<dbReference type="STRING" id="400092.PKOR_01970"/>
<accession>A0A0E3ZBY8</accession>
<dbReference type="PATRIC" id="fig|400092.3.peg.446"/>
<dbReference type="Proteomes" id="UP000033109">
    <property type="component" value="Chromosome"/>
</dbReference>
<organism evidence="1 2">
    <name type="scientific">Pontibacter korlensis</name>
    <dbReference type="NCBI Taxonomy" id="400092"/>
    <lineage>
        <taxon>Bacteria</taxon>
        <taxon>Pseudomonadati</taxon>
        <taxon>Bacteroidota</taxon>
        <taxon>Cytophagia</taxon>
        <taxon>Cytophagales</taxon>
        <taxon>Hymenobacteraceae</taxon>
        <taxon>Pontibacter</taxon>
    </lineage>
</organism>
<gene>
    <name evidence="1" type="ORF">PKOR_01970</name>
</gene>
<proteinExistence type="predicted"/>
<dbReference type="HOGENOM" id="CLU_2827495_0_0_10"/>
<dbReference type="AlphaFoldDB" id="A0A0E3ZBY8"/>
<evidence type="ECO:0000313" key="1">
    <source>
        <dbReference type="EMBL" id="AKD02129.1"/>
    </source>
</evidence>
<evidence type="ECO:0000313" key="2">
    <source>
        <dbReference type="Proteomes" id="UP000033109"/>
    </source>
</evidence>
<dbReference type="EMBL" id="CP009621">
    <property type="protein sequence ID" value="AKD02129.1"/>
    <property type="molecule type" value="Genomic_DNA"/>
</dbReference>
<protein>
    <submittedName>
        <fullName evidence="1">Uncharacterized protein</fullName>
    </submittedName>
</protein>
<reference evidence="1 2" key="1">
    <citation type="journal article" date="2015" name="Sci. Rep.">
        <title>Unraveling adaptation of Pontibacter korlensis to radiation and infertility in desert through complete genome and comparative transcriptomic analysis.</title>
        <authorList>
            <person name="Dai J."/>
            <person name="Dai W."/>
            <person name="Qiu C."/>
            <person name="Yang Z."/>
            <person name="Zhang Y."/>
            <person name="Zhou M."/>
            <person name="Zhang L."/>
            <person name="Fang C."/>
            <person name="Gao Q."/>
            <person name="Yang Q."/>
            <person name="Li X."/>
            <person name="Wang Z."/>
            <person name="Wang Z."/>
            <person name="Jia Z."/>
            <person name="Chen X."/>
        </authorList>
    </citation>
    <scope>NUCLEOTIDE SEQUENCE [LARGE SCALE GENOMIC DNA]</scope>
    <source>
        <strain evidence="1 2">X14-1T</strain>
    </source>
</reference>
<sequence>MDTVFDHPVAKVTNYTYQPLVGIMFHTDPDGHTPHFKYARLVLRRLQAAKDEAGGVLQSYEYYYRK</sequence>